<dbReference type="Proteomes" id="UP000623842">
    <property type="component" value="Unassembled WGS sequence"/>
</dbReference>
<dbReference type="RefSeq" id="WP_189770623.1">
    <property type="nucleotide sequence ID" value="NZ_BNCK01000005.1"/>
</dbReference>
<keyword evidence="2" id="KW-1185">Reference proteome</keyword>
<accession>A0A919BIP0</accession>
<dbReference type="Gene3D" id="3.20.160.10">
    <property type="entry name" value="vpa0580 domain like"/>
    <property type="match status" value="1"/>
</dbReference>
<dbReference type="AlphaFoldDB" id="A0A919BIP0"/>
<organism evidence="1 2">
    <name type="scientific">Thalassotalea marina</name>
    <dbReference type="NCBI Taxonomy" id="1673741"/>
    <lineage>
        <taxon>Bacteria</taxon>
        <taxon>Pseudomonadati</taxon>
        <taxon>Pseudomonadota</taxon>
        <taxon>Gammaproteobacteria</taxon>
        <taxon>Alteromonadales</taxon>
        <taxon>Colwelliaceae</taxon>
        <taxon>Thalassotalea</taxon>
    </lineage>
</organism>
<evidence type="ECO:0000313" key="2">
    <source>
        <dbReference type="Proteomes" id="UP000623842"/>
    </source>
</evidence>
<proteinExistence type="predicted"/>
<reference evidence="1" key="2">
    <citation type="submission" date="2020-09" db="EMBL/GenBank/DDBJ databases">
        <authorList>
            <person name="Sun Q."/>
            <person name="Kim S."/>
        </authorList>
    </citation>
    <scope>NUCLEOTIDE SEQUENCE</scope>
    <source>
        <strain evidence="1">KCTC 42731</strain>
    </source>
</reference>
<dbReference type="Pfam" id="PF08888">
    <property type="entry name" value="HopJ"/>
    <property type="match status" value="1"/>
</dbReference>
<evidence type="ECO:0000313" key="1">
    <source>
        <dbReference type="EMBL" id="GHF94092.1"/>
    </source>
</evidence>
<reference evidence="1" key="1">
    <citation type="journal article" date="2014" name="Int. J. Syst. Evol. Microbiol.">
        <title>Complete genome sequence of Corynebacterium casei LMG S-19264T (=DSM 44701T), isolated from a smear-ripened cheese.</title>
        <authorList>
            <consortium name="US DOE Joint Genome Institute (JGI-PGF)"/>
            <person name="Walter F."/>
            <person name="Albersmeier A."/>
            <person name="Kalinowski J."/>
            <person name="Ruckert C."/>
        </authorList>
    </citation>
    <scope>NUCLEOTIDE SEQUENCE</scope>
    <source>
        <strain evidence="1">KCTC 42731</strain>
    </source>
</reference>
<dbReference type="InterPro" id="IPR014984">
    <property type="entry name" value="HopJ"/>
</dbReference>
<name>A0A919BIP0_9GAMM</name>
<sequence>MLSIEQLVSKIKSSPESIEFNEVMQVIADNYQYQPAEFNNGQLVNAAGTNEGSCKIFAFAKLNDLTEQQTLACFGQYYRNDVMQNPTGDDHQNIRNFMIYGWNGVSFNSSILEPK</sequence>
<comment type="caution">
    <text evidence="1">The sequence shown here is derived from an EMBL/GenBank/DDBJ whole genome shotgun (WGS) entry which is preliminary data.</text>
</comment>
<gene>
    <name evidence="1" type="ORF">GCM10017161_22910</name>
</gene>
<protein>
    <submittedName>
        <fullName evidence="1">Type III effector</fullName>
    </submittedName>
</protein>
<dbReference type="EMBL" id="BNCK01000005">
    <property type="protein sequence ID" value="GHF94092.1"/>
    <property type="molecule type" value="Genomic_DNA"/>
</dbReference>
<dbReference type="InterPro" id="IPR038604">
    <property type="entry name" value="HopJ_sf"/>
</dbReference>